<name>A0A926NKL1_9BACI</name>
<comment type="similarity">
    <text evidence="1">Belongs to the UPF0065 (bug) family.</text>
</comment>
<dbReference type="InterPro" id="IPR005064">
    <property type="entry name" value="BUG"/>
</dbReference>
<dbReference type="EMBL" id="JACXAI010000004">
    <property type="protein sequence ID" value="MBD1379551.1"/>
    <property type="molecule type" value="Genomic_DNA"/>
</dbReference>
<comment type="caution">
    <text evidence="2">The sequence shown here is derived from an EMBL/GenBank/DDBJ whole genome shotgun (WGS) entry which is preliminary data.</text>
</comment>
<keyword evidence="3" id="KW-1185">Reference proteome</keyword>
<accession>A0A926NKL1</accession>
<gene>
    <name evidence="2" type="ORF">IC621_04855</name>
</gene>
<dbReference type="SUPFAM" id="SSF53850">
    <property type="entry name" value="Periplasmic binding protein-like II"/>
    <property type="match status" value="1"/>
</dbReference>
<dbReference type="PANTHER" id="PTHR42928">
    <property type="entry name" value="TRICARBOXYLATE-BINDING PROTEIN"/>
    <property type="match status" value="1"/>
</dbReference>
<dbReference type="Proteomes" id="UP000626844">
    <property type="component" value="Unassembled WGS sequence"/>
</dbReference>
<dbReference type="AlphaFoldDB" id="A0A926NKL1"/>
<evidence type="ECO:0000313" key="2">
    <source>
        <dbReference type="EMBL" id="MBD1379551.1"/>
    </source>
</evidence>
<dbReference type="Gene3D" id="3.40.190.150">
    <property type="entry name" value="Bordetella uptake gene, domain 1"/>
    <property type="match status" value="1"/>
</dbReference>
<organism evidence="2 3">
    <name type="scientific">Metabacillus arenae</name>
    <dbReference type="NCBI Taxonomy" id="2771434"/>
    <lineage>
        <taxon>Bacteria</taxon>
        <taxon>Bacillati</taxon>
        <taxon>Bacillota</taxon>
        <taxon>Bacilli</taxon>
        <taxon>Bacillales</taxon>
        <taxon>Bacillaceae</taxon>
        <taxon>Metabacillus</taxon>
    </lineage>
</organism>
<sequence length="332" mass="36017">MKKLISIIFMAVLVFGVMDGCSSTQEANSNSSSDKKANFPTKPISIIVAYDAGGGTDTTARTLQPFLEDELGVPVNIMNKPGGSGWVGWTEIANSKPDGYTIGFLNSPNLASGLVNPTMEKQIDLDKFEYIGNHVTDPGVVAIRVDDERFSNFKELVEYAKKNEVTTTATGVAGDDHLVTLKLNEALGTKFRDIQFDGTAKSRAAFLGGHVDVLISSVGEAYPMHQEKQLKAVAVTAEEKSPFLPDVPTVAEAGFDPVISQSTRGLVAPVGVDQEKIDILQKALKNAAQTAEHEEKMKELGTQAHYVNGEEYRKLLEQDKKDIEGLKELLGW</sequence>
<dbReference type="CDD" id="cd07012">
    <property type="entry name" value="PBP2_Bug_TTT"/>
    <property type="match status" value="1"/>
</dbReference>
<evidence type="ECO:0000313" key="3">
    <source>
        <dbReference type="Proteomes" id="UP000626844"/>
    </source>
</evidence>
<dbReference type="PIRSF" id="PIRSF017082">
    <property type="entry name" value="YflP"/>
    <property type="match status" value="1"/>
</dbReference>
<protein>
    <submittedName>
        <fullName evidence="2">Tripartite tricarboxylate transporter substrate binding protein</fullName>
    </submittedName>
</protein>
<evidence type="ECO:0000256" key="1">
    <source>
        <dbReference type="ARBA" id="ARBA00006987"/>
    </source>
</evidence>
<dbReference type="PANTHER" id="PTHR42928:SF5">
    <property type="entry name" value="BLR1237 PROTEIN"/>
    <property type="match status" value="1"/>
</dbReference>
<proteinExistence type="inferred from homology"/>
<dbReference type="InterPro" id="IPR042100">
    <property type="entry name" value="Bug_dom1"/>
</dbReference>
<dbReference type="Pfam" id="PF03401">
    <property type="entry name" value="TctC"/>
    <property type="match status" value="1"/>
</dbReference>
<dbReference type="Gene3D" id="3.40.190.10">
    <property type="entry name" value="Periplasmic binding protein-like II"/>
    <property type="match status" value="1"/>
</dbReference>
<dbReference type="RefSeq" id="WP_191156315.1">
    <property type="nucleotide sequence ID" value="NZ_JACXAI010000004.1"/>
</dbReference>
<reference evidence="2" key="1">
    <citation type="submission" date="2020-09" db="EMBL/GenBank/DDBJ databases">
        <title>A novel bacterium of genus Bacillus, isolated from South China Sea.</title>
        <authorList>
            <person name="Huang H."/>
            <person name="Mo K."/>
            <person name="Hu Y."/>
        </authorList>
    </citation>
    <scope>NUCLEOTIDE SEQUENCE</scope>
    <source>
        <strain evidence="2">IB182487</strain>
    </source>
</reference>